<proteinExistence type="predicted"/>
<feature type="domain" description="Methyltransferase type 12" evidence="2">
    <location>
        <begin position="90"/>
        <end position="193"/>
    </location>
</feature>
<dbReference type="InterPro" id="IPR029063">
    <property type="entry name" value="SAM-dependent_MTases_sf"/>
</dbReference>
<dbReference type="SUPFAM" id="SSF53335">
    <property type="entry name" value="S-adenosyl-L-methionine-dependent methyltransferases"/>
    <property type="match status" value="1"/>
</dbReference>
<sequence length="279" mass="30480">MTHPYFRRGTPSQNGRSTTQALVRSVEAMDETTPHSRPAPAPRPAGRGLFLREAFRDRHAIGAIAPSGRRLARALADPVLSRPGQPLNILEAGAGTGAVTRTLIPALAPGSRLDIVEANPHFTPALRDLAQATPHTPVPAPRIQVHTVHVERLNTGVHYDAIISGLPFTNFEPEQVTEIMDRYLELLHPGGTLTYFAYLGTRHARLLAGRTAARRHRAVEKVLADYHHRYAIGRWTVLRNLPPAHIWQLALPADTTPAPTAPAPMRLSRPALSPTGERA</sequence>
<dbReference type="EMBL" id="BNBE01000004">
    <property type="protein sequence ID" value="GHG29214.1"/>
    <property type="molecule type" value="Genomic_DNA"/>
</dbReference>
<accession>A0A919BXM4</accession>
<dbReference type="Proteomes" id="UP000632849">
    <property type="component" value="Unassembled WGS sequence"/>
</dbReference>
<comment type="caution">
    <text evidence="3">The sequence shown here is derived from an EMBL/GenBank/DDBJ whole genome shotgun (WGS) entry which is preliminary data.</text>
</comment>
<dbReference type="AlphaFoldDB" id="A0A919BXM4"/>
<dbReference type="CDD" id="cd02440">
    <property type="entry name" value="AdoMet_MTases"/>
    <property type="match status" value="1"/>
</dbReference>
<feature type="region of interest" description="Disordered" evidence="1">
    <location>
        <begin position="258"/>
        <end position="279"/>
    </location>
</feature>
<reference evidence="3" key="2">
    <citation type="submission" date="2020-09" db="EMBL/GenBank/DDBJ databases">
        <authorList>
            <person name="Sun Q."/>
            <person name="Ohkuma M."/>
        </authorList>
    </citation>
    <scope>NUCLEOTIDE SEQUENCE</scope>
    <source>
        <strain evidence="3">JCM 4122</strain>
    </source>
</reference>
<gene>
    <name evidence="3" type="ORF">GCM10017667_78350</name>
</gene>
<evidence type="ECO:0000259" key="2">
    <source>
        <dbReference type="Pfam" id="PF08242"/>
    </source>
</evidence>
<dbReference type="Pfam" id="PF08242">
    <property type="entry name" value="Methyltransf_12"/>
    <property type="match status" value="1"/>
</dbReference>
<reference evidence="3" key="1">
    <citation type="journal article" date="2014" name="Int. J. Syst. Evol. Microbiol.">
        <title>Complete genome sequence of Corynebacterium casei LMG S-19264T (=DSM 44701T), isolated from a smear-ripened cheese.</title>
        <authorList>
            <consortium name="US DOE Joint Genome Institute (JGI-PGF)"/>
            <person name="Walter F."/>
            <person name="Albersmeier A."/>
            <person name="Kalinowski J."/>
            <person name="Ruckert C."/>
        </authorList>
    </citation>
    <scope>NUCLEOTIDE SEQUENCE</scope>
    <source>
        <strain evidence="3">JCM 4122</strain>
    </source>
</reference>
<protein>
    <recommendedName>
        <fullName evidence="2">Methyltransferase type 12 domain-containing protein</fullName>
    </recommendedName>
</protein>
<dbReference type="InterPro" id="IPR013217">
    <property type="entry name" value="Methyltransf_12"/>
</dbReference>
<organism evidence="3 4">
    <name type="scientific">Streptomyces filamentosus</name>
    <name type="common">Streptomyces roseosporus</name>
    <dbReference type="NCBI Taxonomy" id="67294"/>
    <lineage>
        <taxon>Bacteria</taxon>
        <taxon>Bacillati</taxon>
        <taxon>Actinomycetota</taxon>
        <taxon>Actinomycetes</taxon>
        <taxon>Kitasatosporales</taxon>
        <taxon>Streptomycetaceae</taxon>
        <taxon>Streptomyces</taxon>
    </lineage>
</organism>
<dbReference type="Gene3D" id="3.40.50.150">
    <property type="entry name" value="Vaccinia Virus protein VP39"/>
    <property type="match status" value="1"/>
</dbReference>
<name>A0A919BXM4_STRFL</name>
<evidence type="ECO:0000256" key="1">
    <source>
        <dbReference type="SAM" id="MobiDB-lite"/>
    </source>
</evidence>
<keyword evidence="4" id="KW-1185">Reference proteome</keyword>
<evidence type="ECO:0000313" key="3">
    <source>
        <dbReference type="EMBL" id="GHG29214.1"/>
    </source>
</evidence>
<evidence type="ECO:0000313" key="4">
    <source>
        <dbReference type="Proteomes" id="UP000632849"/>
    </source>
</evidence>